<organism evidence="1 2">
    <name type="scientific">Bradyrhizobium zhanjiangense</name>
    <dbReference type="NCBI Taxonomy" id="1325107"/>
    <lineage>
        <taxon>Bacteria</taxon>
        <taxon>Pseudomonadati</taxon>
        <taxon>Pseudomonadota</taxon>
        <taxon>Alphaproteobacteria</taxon>
        <taxon>Hyphomicrobiales</taxon>
        <taxon>Nitrobacteraceae</taxon>
        <taxon>Bradyrhizobium</taxon>
    </lineage>
</organism>
<evidence type="ECO:0000313" key="1">
    <source>
        <dbReference type="EMBL" id="RXH42332.1"/>
    </source>
</evidence>
<dbReference type="EMBL" id="LBJM01000006">
    <property type="protein sequence ID" value="RXH42332.1"/>
    <property type="molecule type" value="Genomic_DNA"/>
</dbReference>
<dbReference type="Gene3D" id="3.20.20.370">
    <property type="entry name" value="Glycoside hydrolase/deacetylase"/>
    <property type="match status" value="1"/>
</dbReference>
<dbReference type="RefSeq" id="WP_128943470.1">
    <property type="nucleotide sequence ID" value="NZ_LBJM01000006.1"/>
</dbReference>
<reference evidence="1 2" key="1">
    <citation type="submission" date="2015-04" db="EMBL/GenBank/DDBJ databases">
        <title>Comparative genomics of rhizobia nodulating Arachis hypogaea in China.</title>
        <authorList>
            <person name="Li Y."/>
        </authorList>
    </citation>
    <scope>NUCLEOTIDE SEQUENCE [LARGE SCALE GENOMIC DNA]</scope>
    <source>
        <strain evidence="1 2">CCBAU 51787</strain>
    </source>
</reference>
<proteinExistence type="predicted"/>
<protein>
    <submittedName>
        <fullName evidence="1">Uncharacterized protein</fullName>
    </submittedName>
</protein>
<evidence type="ECO:0000313" key="2">
    <source>
        <dbReference type="Proteomes" id="UP000290565"/>
    </source>
</evidence>
<name>A0A4Q0SS62_9BRAD</name>
<sequence>MTSVKLHQPMADHVLSSWEAQFDEAHLSGGYFTLIMHPQLPGRPSRFRMVRTHRLYQKARQCLIRTKS</sequence>
<dbReference type="Proteomes" id="UP000290565">
    <property type="component" value="Unassembled WGS sequence"/>
</dbReference>
<accession>A0A4Q0SS62</accession>
<dbReference type="AlphaFoldDB" id="A0A4Q0SS62"/>
<gene>
    <name evidence="1" type="ORF">XH94_02955</name>
</gene>
<comment type="caution">
    <text evidence="1">The sequence shown here is derived from an EMBL/GenBank/DDBJ whole genome shotgun (WGS) entry which is preliminary data.</text>
</comment>